<evidence type="ECO:0000313" key="2">
    <source>
        <dbReference type="EMBL" id="OLZ45473.1"/>
    </source>
</evidence>
<dbReference type="PANTHER" id="PTHR47691:SF3">
    <property type="entry name" value="HTH-TYPE TRANSCRIPTIONAL REGULATOR RV0890C-RELATED"/>
    <property type="match status" value="1"/>
</dbReference>
<dbReference type="AlphaFoldDB" id="A0A1R0KI85"/>
<dbReference type="EMBL" id="MQUQ01000020">
    <property type="protein sequence ID" value="OLZ45473.1"/>
    <property type="molecule type" value="Genomic_DNA"/>
</dbReference>
<dbReference type="InterPro" id="IPR011990">
    <property type="entry name" value="TPR-like_helical_dom_sf"/>
</dbReference>
<dbReference type="InterPro" id="IPR010982">
    <property type="entry name" value="Lambda_DNA-bd_dom_sf"/>
</dbReference>
<gene>
    <name evidence="2" type="ORF">BS329_34225</name>
</gene>
<organism evidence="2 3">
    <name type="scientific">Amycolatopsis coloradensis</name>
    <dbReference type="NCBI Taxonomy" id="76021"/>
    <lineage>
        <taxon>Bacteria</taxon>
        <taxon>Bacillati</taxon>
        <taxon>Actinomycetota</taxon>
        <taxon>Actinomycetes</taxon>
        <taxon>Pseudonocardiales</taxon>
        <taxon>Pseudonocardiaceae</taxon>
        <taxon>Amycolatopsis</taxon>
    </lineage>
</organism>
<reference evidence="2 3" key="1">
    <citation type="submission" date="2016-01" db="EMBL/GenBank/DDBJ databases">
        <title>Amycolatopsis coloradensis genome sequencing and assembly.</title>
        <authorList>
            <person name="Mayilraj S."/>
        </authorList>
    </citation>
    <scope>NUCLEOTIDE SEQUENCE [LARGE SCALE GENOMIC DNA]</scope>
    <source>
        <strain evidence="2 3">DSM 44225</strain>
    </source>
</reference>
<dbReference type="PANTHER" id="PTHR47691">
    <property type="entry name" value="REGULATOR-RELATED"/>
    <property type="match status" value="1"/>
</dbReference>
<dbReference type="Gene3D" id="1.25.40.10">
    <property type="entry name" value="Tetratricopeptide repeat domain"/>
    <property type="match status" value="1"/>
</dbReference>
<protein>
    <submittedName>
        <fullName evidence="2">XRE family transcriptional regulator</fullName>
    </submittedName>
</protein>
<comment type="caution">
    <text evidence="2">The sequence shown here is derived from an EMBL/GenBank/DDBJ whole genome shotgun (WGS) entry which is preliminary data.</text>
</comment>
<accession>A0A1R0KI85</accession>
<name>A0A1R0KI85_9PSEU</name>
<dbReference type="Pfam" id="PF13401">
    <property type="entry name" value="AAA_22"/>
    <property type="match status" value="1"/>
</dbReference>
<dbReference type="OrthoDB" id="7628974at2"/>
<dbReference type="GO" id="GO:0003677">
    <property type="term" value="F:DNA binding"/>
    <property type="evidence" value="ECO:0007669"/>
    <property type="project" value="InterPro"/>
</dbReference>
<dbReference type="InterPro" id="IPR001387">
    <property type="entry name" value="Cro/C1-type_HTH"/>
</dbReference>
<dbReference type="SMART" id="SM00530">
    <property type="entry name" value="HTH_XRE"/>
    <property type="match status" value="1"/>
</dbReference>
<dbReference type="InterPro" id="IPR036388">
    <property type="entry name" value="WH-like_DNA-bd_sf"/>
</dbReference>
<feature type="domain" description="HTH cro/C1-type" evidence="1">
    <location>
        <begin position="17"/>
        <end position="72"/>
    </location>
</feature>
<dbReference type="CDD" id="cd00093">
    <property type="entry name" value="HTH_XRE"/>
    <property type="match status" value="1"/>
</dbReference>
<dbReference type="STRING" id="76021.BS329_34225"/>
<dbReference type="PROSITE" id="PS50943">
    <property type="entry name" value="HTH_CROC1"/>
    <property type="match status" value="1"/>
</dbReference>
<dbReference type="Gene3D" id="3.40.50.300">
    <property type="entry name" value="P-loop containing nucleotide triphosphate hydrolases"/>
    <property type="match status" value="1"/>
</dbReference>
<keyword evidence="3" id="KW-1185">Reference proteome</keyword>
<dbReference type="SUPFAM" id="SSF47413">
    <property type="entry name" value="lambda repressor-like DNA-binding domains"/>
    <property type="match status" value="1"/>
</dbReference>
<evidence type="ECO:0000259" key="1">
    <source>
        <dbReference type="PROSITE" id="PS50943"/>
    </source>
</evidence>
<dbReference type="InterPro" id="IPR027417">
    <property type="entry name" value="P-loop_NTPase"/>
</dbReference>
<dbReference type="PRINTS" id="PR00364">
    <property type="entry name" value="DISEASERSIST"/>
</dbReference>
<dbReference type="GO" id="GO:0043531">
    <property type="term" value="F:ADP binding"/>
    <property type="evidence" value="ECO:0007669"/>
    <property type="project" value="InterPro"/>
</dbReference>
<dbReference type="Proteomes" id="UP000187486">
    <property type="component" value="Unassembled WGS sequence"/>
</dbReference>
<evidence type="ECO:0000313" key="3">
    <source>
        <dbReference type="Proteomes" id="UP000187486"/>
    </source>
</evidence>
<dbReference type="SUPFAM" id="SSF52540">
    <property type="entry name" value="P-loop containing nucleoside triphosphate hydrolases"/>
    <property type="match status" value="1"/>
</dbReference>
<dbReference type="RefSeq" id="WP_076166523.1">
    <property type="nucleotide sequence ID" value="NZ_JBEZVB010000007.1"/>
</dbReference>
<dbReference type="Gene3D" id="1.10.10.10">
    <property type="entry name" value="Winged helix-like DNA-binding domain superfamily/Winged helix DNA-binding domain"/>
    <property type="match status" value="1"/>
</dbReference>
<dbReference type="InterPro" id="IPR049945">
    <property type="entry name" value="AAA_22"/>
</dbReference>
<dbReference type="Gene3D" id="1.10.260.40">
    <property type="entry name" value="lambda repressor-like DNA-binding domains"/>
    <property type="match status" value="1"/>
</dbReference>
<dbReference type="SUPFAM" id="SSF48452">
    <property type="entry name" value="TPR-like"/>
    <property type="match status" value="1"/>
</dbReference>
<proteinExistence type="predicted"/>
<sequence length="812" mass="88232">MTNAPSDEASATFKAFLKTYRVRADLTQEELAEGSGVSVRAISDMERGVAKSPQRRTIEALATPLALTDEELTQLQKIAKQGRVQPAITVSAAPAGIYDPPLVGALPPDLDDLTGRERDLDALRALTDDLRGSHRRSGHVAVLSGPPGTGKTSLAVRTAHDLADDFPDGQLFLKLRGMSSEPNDPADVLHLILRSLGVDAVQVPAELEHRASLCRSLLKDRATLIVLDDAANEAQVRPLLVGGQRCLTVVTSRQMLVGLERAGRLTLDVLEQHDAVALLASIVGPSRVAQERAAAIELVELCGRLPLALRIAGNRLASRPSWPLSRLTDQLRDRDRRLTTLTAGDLDVRSVFDLSYRQLSPTAAAAFRRLSLVPAADFSDAAAMTLIEAPEEDVAVYLEELVDASLLQTSQDVGRYQFHDLLRVFATERLAQEEPPEAIEAAEGRLDRWLVRTATAAGRYFQPSGELTAPPVPTWSFDGPAGAGRWLEVETKNWFAALKRVAARGDHRQVIDLAEAMHWYSEIGGAAATWHGVFDLALKSALAIGSKRDEAVQRNFLSWVLSTLIGRVDDAVRMAEQALAVALEVGDLREQGWAKIYLLSARLRGGDLPDPPDLFDDLVALFDAAGYPLGLHLARASRATHWSANGRFAEAAAEFETCVHYFRRPCDGPRTLVDDTNYAYLLLRSAQNLAALGELDDALGQGEEALDLFRAHGATMGQARALQAGGRFLRRRGDHANARDRLSEALALFERIGHPQSQVDTLCELASLSDEAGDPVSARGERERALSLCDSLGSAEATKLRERLTTERLNAS</sequence>
<dbReference type="Pfam" id="PF13560">
    <property type="entry name" value="HTH_31"/>
    <property type="match status" value="1"/>
</dbReference>